<accession>A0ABT2VQI2</accession>
<dbReference type="InterPro" id="IPR001867">
    <property type="entry name" value="OmpR/PhoB-type_DNA-bd"/>
</dbReference>
<organism evidence="5 6">
    <name type="scientific">Alteromonas salexigens</name>
    <dbReference type="NCBI Taxonomy" id="2982530"/>
    <lineage>
        <taxon>Bacteria</taxon>
        <taxon>Pseudomonadati</taxon>
        <taxon>Pseudomonadota</taxon>
        <taxon>Gammaproteobacteria</taxon>
        <taxon>Alteromonadales</taxon>
        <taxon>Alteromonadaceae</taxon>
        <taxon>Alteromonas/Salinimonas group</taxon>
        <taxon>Alteromonas</taxon>
    </lineage>
</organism>
<evidence type="ECO:0000313" key="6">
    <source>
        <dbReference type="Proteomes" id="UP001209257"/>
    </source>
</evidence>
<comment type="caution">
    <text evidence="5">The sequence shown here is derived from an EMBL/GenBank/DDBJ whole genome shotgun (WGS) entry which is preliminary data.</text>
</comment>
<dbReference type="PROSITE" id="PS51755">
    <property type="entry name" value="OMPR_PHOB"/>
    <property type="match status" value="1"/>
</dbReference>
<dbReference type="Pfam" id="PF17680">
    <property type="entry name" value="FlgO"/>
    <property type="match status" value="1"/>
</dbReference>
<dbReference type="Pfam" id="PF00486">
    <property type="entry name" value="Trans_reg_C"/>
    <property type="match status" value="1"/>
</dbReference>
<dbReference type="SMART" id="SM00862">
    <property type="entry name" value="Trans_reg_C"/>
    <property type="match status" value="1"/>
</dbReference>
<dbReference type="InterPro" id="IPR041215">
    <property type="entry name" value="FlgO_dom"/>
</dbReference>
<keyword evidence="3" id="KW-0472">Membrane</keyword>
<dbReference type="CDD" id="cd00383">
    <property type="entry name" value="trans_reg_C"/>
    <property type="match status" value="1"/>
</dbReference>
<dbReference type="RefSeq" id="WP_262995394.1">
    <property type="nucleotide sequence ID" value="NZ_JAOTJC010000012.1"/>
</dbReference>
<dbReference type="Gene3D" id="1.10.10.10">
    <property type="entry name" value="Winged helix-like DNA-binding domain superfamily/Winged helix DNA-binding domain"/>
    <property type="match status" value="1"/>
</dbReference>
<dbReference type="InterPro" id="IPR036388">
    <property type="entry name" value="WH-like_DNA-bd_sf"/>
</dbReference>
<name>A0ABT2VQI2_9ALTE</name>
<keyword evidence="3" id="KW-1133">Transmembrane helix</keyword>
<evidence type="ECO:0000259" key="4">
    <source>
        <dbReference type="PROSITE" id="PS51755"/>
    </source>
</evidence>
<feature type="transmembrane region" description="Helical" evidence="3">
    <location>
        <begin position="119"/>
        <end position="136"/>
    </location>
</feature>
<dbReference type="SUPFAM" id="SSF52964">
    <property type="entry name" value="TolB, N-terminal domain"/>
    <property type="match status" value="1"/>
</dbReference>
<evidence type="ECO:0000256" key="1">
    <source>
        <dbReference type="ARBA" id="ARBA00023125"/>
    </source>
</evidence>
<dbReference type="EMBL" id="JAOTJC010000012">
    <property type="protein sequence ID" value="MCU7555576.1"/>
    <property type="molecule type" value="Genomic_DNA"/>
</dbReference>
<dbReference type="InterPro" id="IPR016032">
    <property type="entry name" value="Sig_transdc_resp-reg_C-effctor"/>
</dbReference>
<evidence type="ECO:0000256" key="2">
    <source>
        <dbReference type="PROSITE-ProRule" id="PRU01091"/>
    </source>
</evidence>
<protein>
    <submittedName>
        <fullName evidence="5">Winged helix-turn-helix domain-containing protein</fullName>
    </submittedName>
</protein>
<reference evidence="6" key="1">
    <citation type="submission" date="2023-07" db="EMBL/GenBank/DDBJ databases">
        <title>Study on multiphase classification of strain Alteromonas salexigens isolated from the Yellow Sea.</title>
        <authorList>
            <person name="Sun L."/>
        </authorList>
    </citation>
    <scope>NUCLEOTIDE SEQUENCE [LARGE SCALE GENOMIC DNA]</scope>
    <source>
        <strain evidence="6">ASW11-19</strain>
    </source>
</reference>
<dbReference type="Proteomes" id="UP001209257">
    <property type="component" value="Unassembled WGS sequence"/>
</dbReference>
<feature type="domain" description="OmpR/PhoB-type" evidence="4">
    <location>
        <begin position="1"/>
        <end position="98"/>
    </location>
</feature>
<sequence length="261" mass="29702">MRYTFNDYELDTRQFRLFRAGIPVSVEPKVFDLLVYLIENRHRPVTRKEIFENVWHSRTVCNTTLSNHIKCARKLLGDNGEQQSVIATVRCRGYQFVAKTHRVVDSSVIASLFSRPKNLTWATTFILLILVAYIALGHHHNGLVNDQINIAIRPFNNHMPTAEGNLFGMAIANQIAGTLYGLNTQKEAPKLQLAEEDNADYILHGRYKNDGDGLVVNVELLNANTNKIVWGETFHVDKKELHEDKQGLSDEIAEKVSGYLR</sequence>
<evidence type="ECO:0000256" key="3">
    <source>
        <dbReference type="SAM" id="Phobius"/>
    </source>
</evidence>
<keyword evidence="1 2" id="KW-0238">DNA-binding</keyword>
<proteinExistence type="predicted"/>
<gene>
    <name evidence="5" type="ORF">OCL06_13350</name>
</gene>
<dbReference type="SUPFAM" id="SSF46894">
    <property type="entry name" value="C-terminal effector domain of the bipartite response regulators"/>
    <property type="match status" value="1"/>
</dbReference>
<feature type="DNA-binding region" description="OmpR/PhoB-type" evidence="2">
    <location>
        <begin position="1"/>
        <end position="98"/>
    </location>
</feature>
<keyword evidence="6" id="KW-1185">Reference proteome</keyword>
<evidence type="ECO:0000313" key="5">
    <source>
        <dbReference type="EMBL" id="MCU7555576.1"/>
    </source>
</evidence>
<keyword evidence="3" id="KW-0812">Transmembrane</keyword>
<dbReference type="Gene3D" id="3.40.50.10070">
    <property type="entry name" value="TolB, N-terminal domain"/>
    <property type="match status" value="1"/>
</dbReference>